<dbReference type="PANTHER" id="PTHR43861:SF1">
    <property type="entry name" value="TRANS-ACONITATE 2-METHYLTRANSFERASE"/>
    <property type="match status" value="1"/>
</dbReference>
<dbReference type="GO" id="GO:0008168">
    <property type="term" value="F:methyltransferase activity"/>
    <property type="evidence" value="ECO:0007669"/>
    <property type="project" value="UniProtKB-KW"/>
</dbReference>
<organism evidence="4 5">
    <name type="scientific">Bombardia bombarda</name>
    <dbReference type="NCBI Taxonomy" id="252184"/>
    <lineage>
        <taxon>Eukaryota</taxon>
        <taxon>Fungi</taxon>
        <taxon>Dikarya</taxon>
        <taxon>Ascomycota</taxon>
        <taxon>Pezizomycotina</taxon>
        <taxon>Sordariomycetes</taxon>
        <taxon>Sordariomycetidae</taxon>
        <taxon>Sordariales</taxon>
        <taxon>Lasiosphaeriaceae</taxon>
        <taxon>Bombardia</taxon>
    </lineage>
</organism>
<sequence length="138" mass="14454">MATPSPNTESPLPAEAVYDAIGPAYQDAYAGVADKLAASILDIGCGTGVPVCRLLADAGHDVLGIDISAAMLAAARERVPHANAHFEKCDIRDFDRPDGSFDAASAYFSLIMGLSQEEIRGAWRKVFGLLKGAGCLCL</sequence>
<accession>A0AA39XAN2</accession>
<name>A0AA39XAN2_9PEZI</name>
<keyword evidence="5" id="KW-1185">Reference proteome</keyword>
<comment type="caution">
    <text evidence="4">The sequence shown here is derived from an EMBL/GenBank/DDBJ whole genome shotgun (WGS) entry which is preliminary data.</text>
</comment>
<dbReference type="GO" id="GO:0032259">
    <property type="term" value="P:methylation"/>
    <property type="evidence" value="ECO:0007669"/>
    <property type="project" value="UniProtKB-KW"/>
</dbReference>
<dbReference type="AlphaFoldDB" id="A0AA39XAN2"/>
<dbReference type="Proteomes" id="UP001174934">
    <property type="component" value="Unassembled WGS sequence"/>
</dbReference>
<reference evidence="4" key="1">
    <citation type="submission" date="2023-06" db="EMBL/GenBank/DDBJ databases">
        <title>Genome-scale phylogeny and comparative genomics of the fungal order Sordariales.</title>
        <authorList>
            <consortium name="Lawrence Berkeley National Laboratory"/>
            <person name="Hensen N."/>
            <person name="Bonometti L."/>
            <person name="Westerberg I."/>
            <person name="Brannstrom I.O."/>
            <person name="Guillou S."/>
            <person name="Cros-Aarteil S."/>
            <person name="Calhoun S."/>
            <person name="Haridas S."/>
            <person name="Kuo A."/>
            <person name="Mondo S."/>
            <person name="Pangilinan J."/>
            <person name="Riley R."/>
            <person name="LaButti K."/>
            <person name="Andreopoulos B."/>
            <person name="Lipzen A."/>
            <person name="Chen C."/>
            <person name="Yanf M."/>
            <person name="Daum C."/>
            <person name="Ng V."/>
            <person name="Clum A."/>
            <person name="Steindorff A."/>
            <person name="Ohm R."/>
            <person name="Martin F."/>
            <person name="Silar P."/>
            <person name="Natvig D."/>
            <person name="Lalanne C."/>
            <person name="Gautier V."/>
            <person name="Ament-velasquez S.L."/>
            <person name="Kruys A."/>
            <person name="Hutchinson M.I."/>
            <person name="Powell A.J."/>
            <person name="Barry K."/>
            <person name="Miller A.N."/>
            <person name="Grigoriev I.V."/>
            <person name="Debuchy R."/>
            <person name="Gladieux P."/>
            <person name="Thoren M.H."/>
            <person name="Johannesson H."/>
        </authorList>
    </citation>
    <scope>NUCLEOTIDE SEQUENCE</scope>
    <source>
        <strain evidence="4">SMH3391-2</strain>
    </source>
</reference>
<evidence type="ECO:0000313" key="5">
    <source>
        <dbReference type="Proteomes" id="UP001174934"/>
    </source>
</evidence>
<proteinExistence type="predicted"/>
<keyword evidence="1 4" id="KW-0489">Methyltransferase</keyword>
<dbReference type="Pfam" id="PF13649">
    <property type="entry name" value="Methyltransf_25"/>
    <property type="match status" value="1"/>
</dbReference>
<dbReference type="InterPro" id="IPR029063">
    <property type="entry name" value="SAM-dependent_MTases_sf"/>
</dbReference>
<dbReference type="Gene3D" id="3.40.50.150">
    <property type="entry name" value="Vaccinia Virus protein VP39"/>
    <property type="match status" value="1"/>
</dbReference>
<feature type="domain" description="Methyltransferase" evidence="3">
    <location>
        <begin position="40"/>
        <end position="134"/>
    </location>
</feature>
<gene>
    <name evidence="4" type="ORF">B0T17DRAFT_616094</name>
</gene>
<dbReference type="PANTHER" id="PTHR43861">
    <property type="entry name" value="TRANS-ACONITATE 2-METHYLTRANSFERASE-RELATED"/>
    <property type="match status" value="1"/>
</dbReference>
<dbReference type="CDD" id="cd02440">
    <property type="entry name" value="AdoMet_MTases"/>
    <property type="match status" value="1"/>
</dbReference>
<dbReference type="InterPro" id="IPR041698">
    <property type="entry name" value="Methyltransf_25"/>
</dbReference>
<evidence type="ECO:0000313" key="4">
    <source>
        <dbReference type="EMBL" id="KAK0630437.1"/>
    </source>
</evidence>
<evidence type="ECO:0000256" key="2">
    <source>
        <dbReference type="ARBA" id="ARBA00022679"/>
    </source>
</evidence>
<keyword evidence="2" id="KW-0808">Transferase</keyword>
<protein>
    <submittedName>
        <fullName evidence="4">S-adenosyl-L-methionine-dependent methyltransferase</fullName>
    </submittedName>
</protein>
<evidence type="ECO:0000259" key="3">
    <source>
        <dbReference type="Pfam" id="PF13649"/>
    </source>
</evidence>
<dbReference type="EMBL" id="JAULSR010000002">
    <property type="protein sequence ID" value="KAK0630437.1"/>
    <property type="molecule type" value="Genomic_DNA"/>
</dbReference>
<evidence type="ECO:0000256" key="1">
    <source>
        <dbReference type="ARBA" id="ARBA00022603"/>
    </source>
</evidence>
<dbReference type="SUPFAM" id="SSF53335">
    <property type="entry name" value="S-adenosyl-L-methionine-dependent methyltransferases"/>
    <property type="match status" value="1"/>
</dbReference>